<reference evidence="1" key="1">
    <citation type="submission" date="2022-02" db="EMBL/GenBank/DDBJ databases">
        <title>Paenibacillus sp. MBLB1832 Whole Genome Shotgun Sequencing.</title>
        <authorList>
            <person name="Hwang C.Y."/>
            <person name="Cho E.-S."/>
            <person name="Seo M.-J."/>
        </authorList>
    </citation>
    <scope>NUCLEOTIDE SEQUENCE</scope>
    <source>
        <strain evidence="1">MBLB1832</strain>
    </source>
</reference>
<evidence type="ECO:0000313" key="1">
    <source>
        <dbReference type="EMBL" id="WNR45232.1"/>
    </source>
</evidence>
<dbReference type="RefSeq" id="WP_314801806.1">
    <property type="nucleotide sequence ID" value="NZ_CP130319.1"/>
</dbReference>
<protein>
    <submittedName>
        <fullName evidence="1">Uncharacterized protein</fullName>
    </submittedName>
</protein>
<sequence>MLGNSIRQTENIVLGDLIGRDQYVIKTQEVLKASKPIRTDSSFDLKIDEDNSTLFKKLKDGKVNSFTKIRAVSSKLGAIKIIFELNKSENGKRILSDIYENLLTSVSKIVMPMDDGELLKHKSEDIFAQFPAIISRYKDIMEIDEAFLEGLLYIATSNCALRWKVDES</sequence>
<evidence type="ECO:0000313" key="2">
    <source>
        <dbReference type="Proteomes" id="UP001304650"/>
    </source>
</evidence>
<keyword evidence="2" id="KW-1185">Reference proteome</keyword>
<gene>
    <name evidence="1" type="ORF">MJB10_03600</name>
</gene>
<dbReference type="Proteomes" id="UP001304650">
    <property type="component" value="Chromosome"/>
</dbReference>
<dbReference type="EMBL" id="CP130319">
    <property type="protein sequence ID" value="WNR45232.1"/>
    <property type="molecule type" value="Genomic_DNA"/>
</dbReference>
<proteinExistence type="predicted"/>
<organism evidence="1 2">
    <name type="scientific">Paenibacillus roseopurpureus</name>
    <dbReference type="NCBI Taxonomy" id="2918901"/>
    <lineage>
        <taxon>Bacteria</taxon>
        <taxon>Bacillati</taxon>
        <taxon>Bacillota</taxon>
        <taxon>Bacilli</taxon>
        <taxon>Bacillales</taxon>
        <taxon>Paenibacillaceae</taxon>
        <taxon>Paenibacillus</taxon>
    </lineage>
</organism>
<accession>A0AA96RNA6</accession>
<name>A0AA96RNA6_9BACL</name>
<dbReference type="KEGG" id="proo:MJB10_03600"/>
<dbReference type="AlphaFoldDB" id="A0AA96RNA6"/>